<evidence type="ECO:0000256" key="1">
    <source>
        <dbReference type="ARBA" id="ARBA00006739"/>
    </source>
</evidence>
<dbReference type="InterPro" id="IPR001173">
    <property type="entry name" value="Glyco_trans_2-like"/>
</dbReference>
<reference evidence="6" key="1">
    <citation type="submission" date="2018-05" db="EMBL/GenBank/DDBJ databases">
        <title>Ignatzschineria dubaiensis sp. nov., isolated from necrotic foot tissues of dromedaries (Camelus dromedarius) and associated maggots in Dubai, United Arab Emirates.</title>
        <authorList>
            <person name="Tsang C.C."/>
            <person name="Tang J.Y.M."/>
            <person name="Fong J.Y.H."/>
            <person name="Kinne J."/>
            <person name="Lee H.H."/>
            <person name="Joseph M."/>
            <person name="Jose S."/>
            <person name="Schuster R.K."/>
            <person name="Tang Y."/>
            <person name="Sivakumar S."/>
            <person name="Chen J.H.K."/>
            <person name="Teng J.L.L."/>
            <person name="Lau S.K.P."/>
            <person name="Wernery U."/>
            <person name="Woo P.C.Y."/>
        </authorList>
    </citation>
    <scope>NUCLEOTIDE SEQUENCE [LARGE SCALE GENOMIC DNA]</scope>
    <source>
        <strain evidence="6">KCTC 22644</strain>
    </source>
</reference>
<comment type="caution">
    <text evidence="5">The sequence shown here is derived from an EMBL/GenBank/DDBJ whole genome shotgun (WGS) entry which is preliminary data.</text>
</comment>
<dbReference type="PANTHER" id="PTHR43685:SF5">
    <property type="entry name" value="GLYCOSYLTRANSFERASE EPSE-RELATED"/>
    <property type="match status" value="1"/>
</dbReference>
<dbReference type="OrthoDB" id="9801954at2"/>
<dbReference type="Proteomes" id="UP000245020">
    <property type="component" value="Unassembled WGS sequence"/>
</dbReference>
<evidence type="ECO:0000256" key="2">
    <source>
        <dbReference type="ARBA" id="ARBA00022676"/>
    </source>
</evidence>
<keyword evidence="6" id="KW-1185">Reference proteome</keyword>
<accession>A0A2U2AHB4</accession>
<dbReference type="AlphaFoldDB" id="A0A2U2AHB4"/>
<evidence type="ECO:0000313" key="5">
    <source>
        <dbReference type="EMBL" id="PWD82045.1"/>
    </source>
</evidence>
<dbReference type="InterPro" id="IPR050834">
    <property type="entry name" value="Glycosyltransf_2"/>
</dbReference>
<dbReference type="PANTHER" id="PTHR43685">
    <property type="entry name" value="GLYCOSYLTRANSFERASE"/>
    <property type="match status" value="1"/>
</dbReference>
<evidence type="ECO:0000313" key="6">
    <source>
        <dbReference type="Proteomes" id="UP000245020"/>
    </source>
</evidence>
<dbReference type="RefSeq" id="WP_109188645.1">
    <property type="nucleotide sequence ID" value="NZ_BMYA01000001.1"/>
</dbReference>
<dbReference type="Gene3D" id="3.90.550.10">
    <property type="entry name" value="Spore Coat Polysaccharide Biosynthesis Protein SpsA, Chain A"/>
    <property type="match status" value="1"/>
</dbReference>
<evidence type="ECO:0000256" key="3">
    <source>
        <dbReference type="ARBA" id="ARBA00022679"/>
    </source>
</evidence>
<dbReference type="SUPFAM" id="SSF53448">
    <property type="entry name" value="Nucleotide-diphospho-sugar transferases"/>
    <property type="match status" value="1"/>
</dbReference>
<keyword evidence="2" id="KW-0328">Glycosyltransferase</keyword>
<name>A0A2U2AHB4_9GAMM</name>
<proteinExistence type="inferred from homology"/>
<sequence length="270" mass="31535">MKFSALLSVYHKENPTYLNQALQSIWDQQTLKPDEIILVKDGSLTTELDQIIEQWKNKLENVLKVIALPKNVGLGKALNEGINACSNNWIFRMDTDDIALSDRFEKQVNYLKQHPEIVLLGGQIEEFIGSEKNITAKRLVPCKNQEIISYAQKRSPFNHPTVAYRKDILEKVCLYQHHLLMEDYNLWIRILASGYKAANLPDTLLYMRTDAMHGRRRGLQYIKSEWQLFKLKRELKFQSFLPAFTLLITRSIVRLLPASCLHKIYQFIRK</sequence>
<comment type="similarity">
    <text evidence="1">Belongs to the glycosyltransferase 2 family.</text>
</comment>
<organism evidence="5 6">
    <name type="scientific">Ignatzschineria ureiclastica</name>
    <dbReference type="NCBI Taxonomy" id="472582"/>
    <lineage>
        <taxon>Bacteria</taxon>
        <taxon>Pseudomonadati</taxon>
        <taxon>Pseudomonadota</taxon>
        <taxon>Gammaproteobacteria</taxon>
        <taxon>Cardiobacteriales</taxon>
        <taxon>Ignatzschineriaceae</taxon>
        <taxon>Ignatzschineria</taxon>
    </lineage>
</organism>
<dbReference type="InterPro" id="IPR029044">
    <property type="entry name" value="Nucleotide-diphossugar_trans"/>
</dbReference>
<protein>
    <submittedName>
        <fullName evidence="5">Amylovoran biosynthesis protein AmsE</fullName>
    </submittedName>
</protein>
<evidence type="ECO:0000259" key="4">
    <source>
        <dbReference type="Pfam" id="PF00535"/>
    </source>
</evidence>
<keyword evidence="3" id="KW-0808">Transferase</keyword>
<gene>
    <name evidence="5" type="ORF">DC083_02350</name>
</gene>
<dbReference type="GO" id="GO:0016757">
    <property type="term" value="F:glycosyltransferase activity"/>
    <property type="evidence" value="ECO:0007669"/>
    <property type="project" value="UniProtKB-KW"/>
</dbReference>
<dbReference type="Pfam" id="PF00535">
    <property type="entry name" value="Glycos_transf_2"/>
    <property type="match status" value="1"/>
</dbReference>
<dbReference type="EMBL" id="QEWQ01000001">
    <property type="protein sequence ID" value="PWD82045.1"/>
    <property type="molecule type" value="Genomic_DNA"/>
</dbReference>
<feature type="domain" description="Glycosyltransferase 2-like" evidence="4">
    <location>
        <begin position="9"/>
        <end position="172"/>
    </location>
</feature>